<dbReference type="InterPro" id="IPR036589">
    <property type="entry name" value="HCY_dom_sf"/>
</dbReference>
<keyword evidence="4 5" id="KW-0862">Zinc</keyword>
<dbReference type="GO" id="GO:0008898">
    <property type="term" value="F:S-adenosylmethionine-homocysteine S-methyltransferase activity"/>
    <property type="evidence" value="ECO:0007669"/>
    <property type="project" value="TreeGrafter"/>
</dbReference>
<feature type="binding site" evidence="6">
    <location>
        <position position="289"/>
    </location>
    <ligand>
        <name>Zn(2+)</name>
        <dbReference type="ChEBI" id="CHEBI:29105"/>
    </ligand>
</feature>
<dbReference type="PANTHER" id="PTHR46015:SF1">
    <property type="entry name" value="HOMOCYSTEINE S-METHYLTRANSFERASE-LIKE ISOFORM 1"/>
    <property type="match status" value="1"/>
</dbReference>
<dbReference type="InterPro" id="IPR003726">
    <property type="entry name" value="HCY_dom"/>
</dbReference>
<protein>
    <submittedName>
        <fullName evidence="8">Homocysteine methyltransferase</fullName>
    </submittedName>
</protein>
<dbReference type="AlphaFoldDB" id="A0A0R2A6W3"/>
<dbReference type="GO" id="GO:0009086">
    <property type="term" value="P:methionine biosynthetic process"/>
    <property type="evidence" value="ECO:0007669"/>
    <property type="project" value="InterPro"/>
</dbReference>
<evidence type="ECO:0000313" key="8">
    <source>
        <dbReference type="EMBL" id="KRM63185.1"/>
    </source>
</evidence>
<accession>A0A0R2A6W3</accession>
<keyword evidence="3 5" id="KW-0479">Metal-binding</keyword>
<dbReference type="GO" id="GO:0033528">
    <property type="term" value="P:S-methylmethionine cycle"/>
    <property type="evidence" value="ECO:0007669"/>
    <property type="project" value="TreeGrafter"/>
</dbReference>
<evidence type="ECO:0000256" key="1">
    <source>
        <dbReference type="ARBA" id="ARBA00022603"/>
    </source>
</evidence>
<reference evidence="8 9" key="1">
    <citation type="journal article" date="2015" name="Genome Announc.">
        <title>Expanding the biotechnology potential of lactobacilli through comparative genomics of 213 strains and associated genera.</title>
        <authorList>
            <person name="Sun Z."/>
            <person name="Harris H.M."/>
            <person name="McCann A."/>
            <person name="Guo C."/>
            <person name="Argimon S."/>
            <person name="Zhang W."/>
            <person name="Yang X."/>
            <person name="Jeffery I.B."/>
            <person name="Cooney J.C."/>
            <person name="Kagawa T.F."/>
            <person name="Liu W."/>
            <person name="Song Y."/>
            <person name="Salvetti E."/>
            <person name="Wrobel A."/>
            <person name="Rasinkangas P."/>
            <person name="Parkhill J."/>
            <person name="Rea M.C."/>
            <person name="O'Sullivan O."/>
            <person name="Ritari J."/>
            <person name="Douillard F.P."/>
            <person name="Paul Ross R."/>
            <person name="Yang R."/>
            <person name="Briner A.E."/>
            <person name="Felis G.E."/>
            <person name="de Vos W.M."/>
            <person name="Barrangou R."/>
            <person name="Klaenhammer T.R."/>
            <person name="Caufield P.W."/>
            <person name="Cui Y."/>
            <person name="Zhang H."/>
            <person name="O'Toole P.W."/>
        </authorList>
    </citation>
    <scope>NUCLEOTIDE SEQUENCE [LARGE SCALE GENOMIC DNA]</scope>
    <source>
        <strain evidence="8 9">DSM 20509</strain>
    </source>
</reference>
<dbReference type="Proteomes" id="UP000051008">
    <property type="component" value="Unassembled WGS sequence"/>
</dbReference>
<evidence type="ECO:0000256" key="3">
    <source>
        <dbReference type="ARBA" id="ARBA00022723"/>
    </source>
</evidence>
<dbReference type="SUPFAM" id="SSF82282">
    <property type="entry name" value="Homocysteine S-methyltransferase"/>
    <property type="match status" value="1"/>
</dbReference>
<dbReference type="PROSITE" id="PS50970">
    <property type="entry name" value="HCY"/>
    <property type="match status" value="1"/>
</dbReference>
<evidence type="ECO:0000256" key="4">
    <source>
        <dbReference type="ARBA" id="ARBA00022833"/>
    </source>
</evidence>
<comment type="caution">
    <text evidence="8">The sequence shown here is derived from an EMBL/GenBank/DDBJ whole genome shotgun (WGS) entry which is preliminary data.</text>
</comment>
<proteinExistence type="predicted"/>
<dbReference type="Pfam" id="PF02574">
    <property type="entry name" value="S-methyl_trans"/>
    <property type="match status" value="1"/>
</dbReference>
<keyword evidence="1 6" id="KW-0489">Methyltransferase</keyword>
<evidence type="ECO:0000256" key="2">
    <source>
        <dbReference type="ARBA" id="ARBA00022679"/>
    </source>
</evidence>
<evidence type="ECO:0000256" key="5">
    <source>
        <dbReference type="PIRSR" id="PIRSR037505-2"/>
    </source>
</evidence>
<dbReference type="OrthoDB" id="9803687at2"/>
<dbReference type="RefSeq" id="WP_056977427.1">
    <property type="nucleotide sequence ID" value="NZ_AYYP01000068.1"/>
</dbReference>
<dbReference type="Gene3D" id="3.20.20.330">
    <property type="entry name" value="Homocysteine-binding-like domain"/>
    <property type="match status" value="1"/>
</dbReference>
<gene>
    <name evidence="8" type="ORF">FC14_GL000781</name>
</gene>
<dbReference type="PIRSF" id="PIRSF037505">
    <property type="entry name" value="Betaine_HMT"/>
    <property type="match status" value="1"/>
</dbReference>
<name>A0A0R2A6W3_9LACO</name>
<evidence type="ECO:0000256" key="6">
    <source>
        <dbReference type="PROSITE-ProRule" id="PRU00333"/>
    </source>
</evidence>
<feature type="domain" description="Hcy-binding" evidence="7">
    <location>
        <begin position="1"/>
        <end position="303"/>
    </location>
</feature>
<dbReference type="GO" id="GO:0032259">
    <property type="term" value="P:methylation"/>
    <property type="evidence" value="ECO:0007669"/>
    <property type="project" value="UniProtKB-KW"/>
</dbReference>
<dbReference type="PANTHER" id="PTHR46015">
    <property type="entry name" value="ZGC:172121"/>
    <property type="match status" value="1"/>
</dbReference>
<dbReference type="InterPro" id="IPR017226">
    <property type="entry name" value="BHMT-like"/>
</dbReference>
<evidence type="ECO:0000313" key="9">
    <source>
        <dbReference type="Proteomes" id="UP000051008"/>
    </source>
</evidence>
<dbReference type="NCBIfam" id="NF007020">
    <property type="entry name" value="PRK09485.1"/>
    <property type="match status" value="1"/>
</dbReference>
<dbReference type="GO" id="GO:0008270">
    <property type="term" value="F:zinc ion binding"/>
    <property type="evidence" value="ECO:0007669"/>
    <property type="project" value="InterPro"/>
</dbReference>
<organism evidence="8 9">
    <name type="scientific">Ligilactobacillus agilis DSM 20509</name>
    <dbReference type="NCBI Taxonomy" id="1423718"/>
    <lineage>
        <taxon>Bacteria</taxon>
        <taxon>Bacillati</taxon>
        <taxon>Bacillota</taxon>
        <taxon>Bacilli</taxon>
        <taxon>Lactobacillales</taxon>
        <taxon>Lactobacillaceae</taxon>
        <taxon>Ligilactobacillus</taxon>
    </lineage>
</organism>
<dbReference type="InterPro" id="IPR051486">
    <property type="entry name" value="Hcy_S-methyltransferase"/>
</dbReference>
<sequence length="307" mass="33506">MDFKTEITKGPLTLDGAMGTALELQGFDTNTDLWTAKALITDPQKVYRVHYDYFKAGARATITDTYQANVQAFMKKGYDETISREIIAKAVKLARKARDDFEAQTGRHNYVIAGIGPYGAYLADGSEYRGDYELSLEAYQDFHQPRLEAVIRAGVDVIGIETQPKLSEVCALLEWLKERAPKQIAYVTFSLKDPATISEGTSLVEAVKKVSAYPNVVAVGVNCIPLEQAQAALEVMQPATDLPLVIYPNSGAKYDPHTKTWTSPTGDLTLAKAASGWYQAGARLIGGCCTTTVKDIEPLAQVVQNLG</sequence>
<feature type="binding site" evidence="6">
    <location>
        <position position="288"/>
    </location>
    <ligand>
        <name>Zn(2+)</name>
        <dbReference type="ChEBI" id="CHEBI:29105"/>
    </ligand>
</feature>
<keyword evidence="9" id="KW-1185">Reference proteome</keyword>
<feature type="binding site" evidence="5 6">
    <location>
        <position position="223"/>
    </location>
    <ligand>
        <name>Zn(2+)</name>
        <dbReference type="ChEBI" id="CHEBI:29105"/>
    </ligand>
</feature>
<dbReference type="EMBL" id="AYYP01000068">
    <property type="protein sequence ID" value="KRM63185.1"/>
    <property type="molecule type" value="Genomic_DNA"/>
</dbReference>
<keyword evidence="2 6" id="KW-0808">Transferase</keyword>
<dbReference type="PATRIC" id="fig|1423718.3.peg.814"/>
<evidence type="ECO:0000259" key="7">
    <source>
        <dbReference type="PROSITE" id="PS50970"/>
    </source>
</evidence>
<comment type="cofactor">
    <cofactor evidence="5">
        <name>Zn(2+)</name>
        <dbReference type="ChEBI" id="CHEBI:29105"/>
    </cofactor>
    <text evidence="5">Binds 1 zinc ion per subunit.</text>
</comment>